<name>A0ABX2X0Z7_9FLAO</name>
<dbReference type="Gene3D" id="1.10.287.1120">
    <property type="entry name" value="Bipartite methylase S protein"/>
    <property type="match status" value="1"/>
</dbReference>
<comment type="caution">
    <text evidence="5">The sequence shown here is derived from an EMBL/GenBank/DDBJ whole genome shotgun (WGS) entry which is preliminary data.</text>
</comment>
<dbReference type="InterPro" id="IPR044946">
    <property type="entry name" value="Restrct_endonuc_typeI_TRD_sf"/>
</dbReference>
<dbReference type="Gene3D" id="3.90.220.20">
    <property type="entry name" value="DNA methylase specificity domains"/>
    <property type="match status" value="2"/>
</dbReference>
<evidence type="ECO:0000259" key="4">
    <source>
        <dbReference type="Pfam" id="PF01420"/>
    </source>
</evidence>
<dbReference type="Proteomes" id="UP000093508">
    <property type="component" value="Unassembled WGS sequence"/>
</dbReference>
<dbReference type="CDD" id="cd17256">
    <property type="entry name" value="RMtype1_S_EcoJA65PI-TRD1-CR1_like"/>
    <property type="match status" value="1"/>
</dbReference>
<keyword evidence="3" id="KW-0238">DNA-binding</keyword>
<accession>A0ABX2X0Z7</accession>
<reference evidence="5 6" key="1">
    <citation type="submission" date="2016-07" db="EMBL/GenBank/DDBJ databases">
        <authorList>
            <person name="Jeong J.-J."/>
            <person name="Kim D.W."/>
            <person name="Sang M.K."/>
            <person name="Choi I.-G."/>
            <person name="Kim K.D."/>
        </authorList>
    </citation>
    <scope>NUCLEOTIDE SEQUENCE [LARGE SCALE GENOMIC DNA]</scope>
    <source>
        <strain evidence="5 6">C-26</strain>
    </source>
</reference>
<dbReference type="PANTHER" id="PTHR30408:SF12">
    <property type="entry name" value="TYPE I RESTRICTION ENZYME MJAVIII SPECIFICITY SUBUNIT"/>
    <property type="match status" value="1"/>
</dbReference>
<dbReference type="EMBL" id="MAYF01000352">
    <property type="protein sequence ID" value="OCA70363.1"/>
    <property type="molecule type" value="Genomic_DNA"/>
</dbReference>
<sequence>MRFPGFEGEWEVKKLGDIANKVNSGKTPLGGEAIYIKEGILFIRSQNVNNDKLELENSTFIPESVNSQMKNSIVKSNDILLNITGASLGRSCVVPNDFKIGNVNQHVCIIRLTQQYSPRFIQPIFSSSKGQNIFNNLQTGSGREGLNFENIKGIRLSIPNLKEQQQIASFLSLIDERIVTQNKIIKELKSSKHSFIKKIFTRELRFRDNNDKYYPEWHEKRMKDLFTFKVTNSFSREKLNYENGTVKNIHYGDIHTKFQTLFDIKKEIVPYINSNINITKISEDSYCKEGDMIFADASEDLNDVGKSIEIINLNNQRILAGLHTILARPISNIFSIGFCGYLFKSQKVRAQIQKESQGSKVLSISVNRLANLSLSIPCLEEQIKIANLFSSMDLKLNTEKQILQELEKQKKFLLQQMFV</sequence>
<evidence type="ECO:0000256" key="3">
    <source>
        <dbReference type="ARBA" id="ARBA00023125"/>
    </source>
</evidence>
<dbReference type="SUPFAM" id="SSF116734">
    <property type="entry name" value="DNA methylase specificity domain"/>
    <property type="match status" value="2"/>
</dbReference>
<dbReference type="PANTHER" id="PTHR30408">
    <property type="entry name" value="TYPE-1 RESTRICTION ENZYME ECOKI SPECIFICITY PROTEIN"/>
    <property type="match status" value="1"/>
</dbReference>
<protein>
    <recommendedName>
        <fullName evidence="4">Type I restriction modification DNA specificity domain-containing protein</fullName>
    </recommendedName>
</protein>
<evidence type="ECO:0000256" key="1">
    <source>
        <dbReference type="ARBA" id="ARBA00010923"/>
    </source>
</evidence>
<evidence type="ECO:0000256" key="2">
    <source>
        <dbReference type="ARBA" id="ARBA00022747"/>
    </source>
</evidence>
<evidence type="ECO:0000313" key="5">
    <source>
        <dbReference type="EMBL" id="OCA70363.1"/>
    </source>
</evidence>
<evidence type="ECO:0000313" key="6">
    <source>
        <dbReference type="Proteomes" id="UP000093508"/>
    </source>
</evidence>
<dbReference type="Pfam" id="PF01420">
    <property type="entry name" value="Methylase_S"/>
    <property type="match status" value="2"/>
</dbReference>
<dbReference type="InterPro" id="IPR000055">
    <property type="entry name" value="Restrct_endonuc_typeI_TRD"/>
</dbReference>
<gene>
    <name evidence="5" type="ORF">BBH99_14335</name>
</gene>
<comment type="similarity">
    <text evidence="1">Belongs to the type-I restriction system S methylase family.</text>
</comment>
<keyword evidence="6" id="KW-1185">Reference proteome</keyword>
<dbReference type="InterPro" id="IPR052021">
    <property type="entry name" value="Type-I_RS_S_subunit"/>
</dbReference>
<feature type="domain" description="Type I restriction modification DNA specificity" evidence="4">
    <location>
        <begin position="216"/>
        <end position="408"/>
    </location>
</feature>
<feature type="domain" description="Type I restriction modification DNA specificity" evidence="4">
    <location>
        <begin position="9"/>
        <end position="189"/>
    </location>
</feature>
<dbReference type="RefSeq" id="WP_066700087.1">
    <property type="nucleotide sequence ID" value="NZ_MAYF01000352.1"/>
</dbReference>
<organism evidence="5 6">
    <name type="scientific">Chryseobacterium contaminans</name>
    <dbReference type="NCBI Taxonomy" id="1423959"/>
    <lineage>
        <taxon>Bacteria</taxon>
        <taxon>Pseudomonadati</taxon>
        <taxon>Bacteroidota</taxon>
        <taxon>Flavobacteriia</taxon>
        <taxon>Flavobacteriales</taxon>
        <taxon>Weeksellaceae</taxon>
        <taxon>Chryseobacterium group</taxon>
        <taxon>Chryseobacterium</taxon>
    </lineage>
</organism>
<keyword evidence="2" id="KW-0680">Restriction system</keyword>
<proteinExistence type="inferred from homology"/>